<proteinExistence type="predicted"/>
<organism evidence="2 3">
    <name type="scientific">Dorcoceras hygrometricum</name>
    <dbReference type="NCBI Taxonomy" id="472368"/>
    <lineage>
        <taxon>Eukaryota</taxon>
        <taxon>Viridiplantae</taxon>
        <taxon>Streptophyta</taxon>
        <taxon>Embryophyta</taxon>
        <taxon>Tracheophyta</taxon>
        <taxon>Spermatophyta</taxon>
        <taxon>Magnoliopsida</taxon>
        <taxon>eudicotyledons</taxon>
        <taxon>Gunneridae</taxon>
        <taxon>Pentapetalae</taxon>
        <taxon>asterids</taxon>
        <taxon>lamiids</taxon>
        <taxon>Lamiales</taxon>
        <taxon>Gesneriaceae</taxon>
        <taxon>Didymocarpoideae</taxon>
        <taxon>Trichosporeae</taxon>
        <taxon>Loxocarpinae</taxon>
        <taxon>Dorcoceras</taxon>
    </lineage>
</organism>
<evidence type="ECO:0000313" key="3">
    <source>
        <dbReference type="Proteomes" id="UP000250235"/>
    </source>
</evidence>
<name>A0A2Z7BHA1_9LAMI</name>
<dbReference type="AlphaFoldDB" id="A0A2Z7BHA1"/>
<evidence type="ECO:0000256" key="1">
    <source>
        <dbReference type="SAM" id="MobiDB-lite"/>
    </source>
</evidence>
<evidence type="ECO:0000313" key="2">
    <source>
        <dbReference type="EMBL" id="KZV33823.1"/>
    </source>
</evidence>
<dbReference type="Proteomes" id="UP000250235">
    <property type="component" value="Unassembled WGS sequence"/>
</dbReference>
<accession>A0A2Z7BHA1</accession>
<keyword evidence="3" id="KW-1185">Reference proteome</keyword>
<dbReference type="EMBL" id="KV005666">
    <property type="protein sequence ID" value="KZV33823.1"/>
    <property type="molecule type" value="Genomic_DNA"/>
</dbReference>
<protein>
    <submittedName>
        <fullName evidence="2">Uncharacterized protein</fullName>
    </submittedName>
</protein>
<feature type="region of interest" description="Disordered" evidence="1">
    <location>
        <begin position="55"/>
        <end position="95"/>
    </location>
</feature>
<reference evidence="2 3" key="1">
    <citation type="journal article" date="2015" name="Proc. Natl. Acad. Sci. U.S.A.">
        <title>The resurrection genome of Boea hygrometrica: A blueprint for survival of dehydration.</title>
        <authorList>
            <person name="Xiao L."/>
            <person name="Yang G."/>
            <person name="Zhang L."/>
            <person name="Yang X."/>
            <person name="Zhao S."/>
            <person name="Ji Z."/>
            <person name="Zhou Q."/>
            <person name="Hu M."/>
            <person name="Wang Y."/>
            <person name="Chen M."/>
            <person name="Xu Y."/>
            <person name="Jin H."/>
            <person name="Xiao X."/>
            <person name="Hu G."/>
            <person name="Bao F."/>
            <person name="Hu Y."/>
            <person name="Wan P."/>
            <person name="Li L."/>
            <person name="Deng X."/>
            <person name="Kuang T."/>
            <person name="Xiang C."/>
            <person name="Zhu J.K."/>
            <person name="Oliver M.J."/>
            <person name="He Y."/>
        </authorList>
    </citation>
    <scope>NUCLEOTIDE SEQUENCE [LARGE SCALE GENOMIC DNA]</scope>
    <source>
        <strain evidence="3">cv. XS01</strain>
    </source>
</reference>
<gene>
    <name evidence="2" type="ORF">F511_22481</name>
</gene>
<sequence>MPPGEAAEEQKWAGRRSIQFKTNHAMTIHSVFLGVTFLATRAWLRPVSRGNRHFTVGGGRLRQSGPRPEARLRRQPALESLTRSTRTDSPRRVGRNNFRRGKAAAAVALGGGGDFEREEGGGHLELGIGYPRMSASGESSTTMHRLLHASGSHPIPTPYDPKTNQYNQDLGLIHSTNGNHMECPNEGSSIDHLVTIYLHAQKITMFPTNETWYFASQILVSNSGGLILILTAQSTRNMFRIHSDY</sequence>